<reference evidence="2" key="1">
    <citation type="submission" date="2016-10" db="EMBL/GenBank/DDBJ databases">
        <authorList>
            <person name="Varghese N."/>
            <person name="Submissions S."/>
        </authorList>
    </citation>
    <scope>NUCLEOTIDE SEQUENCE [LARGE SCALE GENOMIC DNA]</scope>
    <source>
        <strain evidence="2">DSM 43161</strain>
    </source>
</reference>
<dbReference type="Proteomes" id="UP000183642">
    <property type="component" value="Unassembled WGS sequence"/>
</dbReference>
<evidence type="ECO:0000313" key="1">
    <source>
        <dbReference type="EMBL" id="SFO42270.1"/>
    </source>
</evidence>
<name>A0A1I5H2D6_9ACTN</name>
<sequence>MPCDTCAAETRPGPVCARCAALAQLTQPVLRLRTRRRPPVPQAPAR</sequence>
<protein>
    <recommendedName>
        <fullName evidence="3">ComF family protein</fullName>
    </recommendedName>
</protein>
<proteinExistence type="predicted"/>
<keyword evidence="2" id="KW-1185">Reference proteome</keyword>
<dbReference type="AlphaFoldDB" id="A0A1I5H2D6"/>
<dbReference type="EMBL" id="FOWE01000008">
    <property type="protein sequence ID" value="SFO42270.1"/>
    <property type="molecule type" value="Genomic_DNA"/>
</dbReference>
<evidence type="ECO:0008006" key="3">
    <source>
        <dbReference type="Google" id="ProtNLM"/>
    </source>
</evidence>
<organism evidence="1 2">
    <name type="scientific">Geodermatophilus obscurus</name>
    <dbReference type="NCBI Taxonomy" id="1861"/>
    <lineage>
        <taxon>Bacteria</taxon>
        <taxon>Bacillati</taxon>
        <taxon>Actinomycetota</taxon>
        <taxon>Actinomycetes</taxon>
        <taxon>Geodermatophilales</taxon>
        <taxon>Geodermatophilaceae</taxon>
        <taxon>Geodermatophilus</taxon>
    </lineage>
</organism>
<accession>A0A1I5H2D6</accession>
<evidence type="ECO:0000313" key="2">
    <source>
        <dbReference type="Proteomes" id="UP000183642"/>
    </source>
</evidence>
<gene>
    <name evidence="1" type="ORF">SAMN05660359_03327</name>
</gene>
<dbReference type="RefSeq" id="WP_177225225.1">
    <property type="nucleotide sequence ID" value="NZ_FOWE01000008.1"/>
</dbReference>